<organism evidence="1 2">
    <name type="scientific">Bacillus amyloliquefaciens</name>
    <name type="common">Bacillus velezensis</name>
    <dbReference type="NCBI Taxonomy" id="1390"/>
    <lineage>
        <taxon>Bacteria</taxon>
        <taxon>Bacillati</taxon>
        <taxon>Bacillota</taxon>
        <taxon>Bacilli</taxon>
        <taxon>Bacillales</taxon>
        <taxon>Bacillaceae</taxon>
        <taxon>Bacillus</taxon>
        <taxon>Bacillus amyloliquefaciens group</taxon>
    </lineage>
</organism>
<name>A0AAP3YCP7_BACAM</name>
<comment type="caution">
    <text evidence="1">The sequence shown here is derived from an EMBL/GenBank/DDBJ whole genome shotgun (WGS) entry which is preliminary data.</text>
</comment>
<dbReference type="Proteomes" id="UP001222377">
    <property type="component" value="Unassembled WGS sequence"/>
</dbReference>
<evidence type="ECO:0000313" key="2">
    <source>
        <dbReference type="Proteomes" id="UP001222377"/>
    </source>
</evidence>
<dbReference type="RefSeq" id="WP_065180998.1">
    <property type="nucleotide sequence ID" value="NZ_CP044444.1"/>
</dbReference>
<dbReference type="AlphaFoldDB" id="A0AAP3YCP7"/>
<sequence>MWYTKIEESRFLNSLYNEVPNLENVRIEGIYIKEEGRKVTLHFDMPFYAENPPKKWANLGYNSIALQIDFFDIHSLEMKTTSDTYRGNIEINNDEEGLLEVNVTGEITAKIKADAGFIQSINAYINEAI</sequence>
<protein>
    <submittedName>
        <fullName evidence="1">Imm50 family immunity protein</fullName>
    </submittedName>
</protein>
<gene>
    <name evidence="1" type="ORF">PV946_04105</name>
</gene>
<accession>A0AAP3YCP7</accession>
<dbReference type="EMBL" id="JARKHX010000001">
    <property type="protein sequence ID" value="MDF4192970.1"/>
    <property type="molecule type" value="Genomic_DNA"/>
</dbReference>
<dbReference type="Pfam" id="PF15594">
    <property type="entry name" value="Imm50"/>
    <property type="match status" value="1"/>
</dbReference>
<proteinExistence type="predicted"/>
<reference evidence="1" key="1">
    <citation type="submission" date="2023-02" db="EMBL/GenBank/DDBJ databases">
        <title>Draft Whole-Genome Sequences of Bacillus Strains of Potential Probiotic for Poultry.</title>
        <authorList>
            <person name="Ma L.M."/>
            <person name="Lopez-Guerra N."/>
            <person name="Zhang G."/>
        </authorList>
    </citation>
    <scope>NUCLEOTIDE SEQUENCE</scope>
    <source>
        <strain evidence="1">OSU1013-24</strain>
    </source>
</reference>
<dbReference type="InterPro" id="IPR028957">
    <property type="entry name" value="Imm50"/>
</dbReference>
<evidence type="ECO:0000313" key="1">
    <source>
        <dbReference type="EMBL" id="MDF4192970.1"/>
    </source>
</evidence>